<feature type="transmembrane region" description="Helical" evidence="1">
    <location>
        <begin position="107"/>
        <end position="126"/>
    </location>
</feature>
<keyword evidence="1" id="KW-1133">Transmembrane helix</keyword>
<name>A0A936ZZG5_9FLAO</name>
<reference evidence="2" key="1">
    <citation type="submission" date="2021-01" db="EMBL/GenBank/DDBJ databases">
        <authorList>
            <person name="Zhong Y.L."/>
        </authorList>
    </citation>
    <scope>NUCLEOTIDE SEQUENCE</scope>
    <source>
        <strain evidence="2">KCTC 23302</strain>
    </source>
</reference>
<organism evidence="2 3">
    <name type="scientific">Aquimarina mytili</name>
    <dbReference type="NCBI Taxonomy" id="874423"/>
    <lineage>
        <taxon>Bacteria</taxon>
        <taxon>Pseudomonadati</taxon>
        <taxon>Bacteroidota</taxon>
        <taxon>Flavobacteriia</taxon>
        <taxon>Flavobacteriales</taxon>
        <taxon>Flavobacteriaceae</taxon>
        <taxon>Aquimarina</taxon>
    </lineage>
</organism>
<protein>
    <submittedName>
        <fullName evidence="2">Uncharacterized protein</fullName>
    </submittedName>
</protein>
<evidence type="ECO:0000256" key="1">
    <source>
        <dbReference type="SAM" id="Phobius"/>
    </source>
</evidence>
<evidence type="ECO:0000313" key="2">
    <source>
        <dbReference type="EMBL" id="MBL0684735.1"/>
    </source>
</evidence>
<gene>
    <name evidence="2" type="ORF">JJQ60_14485</name>
</gene>
<keyword evidence="1" id="KW-0812">Transmembrane</keyword>
<dbReference type="EMBL" id="JAERQJ010000005">
    <property type="protein sequence ID" value="MBL0684735.1"/>
    <property type="molecule type" value="Genomic_DNA"/>
</dbReference>
<comment type="caution">
    <text evidence="2">The sequence shown here is derived from an EMBL/GenBank/DDBJ whole genome shotgun (WGS) entry which is preliminary data.</text>
</comment>
<feature type="transmembrane region" description="Helical" evidence="1">
    <location>
        <begin position="132"/>
        <end position="151"/>
    </location>
</feature>
<evidence type="ECO:0000313" key="3">
    <source>
        <dbReference type="Proteomes" id="UP000651057"/>
    </source>
</evidence>
<keyword evidence="1" id="KW-0472">Membrane</keyword>
<dbReference type="RefSeq" id="WP_201921541.1">
    <property type="nucleotide sequence ID" value="NZ_BAABAX010000031.1"/>
</dbReference>
<proteinExistence type="predicted"/>
<dbReference type="AlphaFoldDB" id="A0A936ZZG5"/>
<feature type="transmembrane region" description="Helical" evidence="1">
    <location>
        <begin position="12"/>
        <end position="33"/>
    </location>
</feature>
<sequence>MKNPFWKIKSILIVLLIPFSVFLILASILLILFNEKDGYLVSLFLIPLGITLCTYSFKYVIRTNKSFKNDLIVHLNDDSRLIELFNYEKIEWLNFVEKYYQKKIKKYKITLFIVIPIILSFMIMLYREDYKVFILSSFLLLSITTVVSLVLRKSLVEFKSKLFDFENPQAKITTIGILINKSYIVSYNNQDGWLTKCTSKLFVDMKCLEFEIRRSGGKGHVYQYFNLLIPKKREQDAIMTESRVNEYAVTKTKYNKI</sequence>
<accession>A0A936ZZG5</accession>
<keyword evidence="3" id="KW-1185">Reference proteome</keyword>
<feature type="transmembrane region" description="Helical" evidence="1">
    <location>
        <begin position="39"/>
        <end position="61"/>
    </location>
</feature>
<dbReference type="Proteomes" id="UP000651057">
    <property type="component" value="Unassembled WGS sequence"/>
</dbReference>